<sequence length="62" mass="7644">MTMRSLYDFGAQIPDRPENWSEMTWQEKREERFKRWLSPDVKFASPEAEQLYKERTTRFIKA</sequence>
<gene>
    <name evidence="1" type="ORF">S06H3_62348</name>
</gene>
<dbReference type="EMBL" id="BARV01041082">
    <property type="protein sequence ID" value="GAI47758.1"/>
    <property type="molecule type" value="Genomic_DNA"/>
</dbReference>
<reference evidence="1" key="1">
    <citation type="journal article" date="2014" name="Front. Microbiol.">
        <title>High frequency of phylogenetically diverse reductive dehalogenase-homologous genes in deep subseafloor sedimentary metagenomes.</title>
        <authorList>
            <person name="Kawai M."/>
            <person name="Futagami T."/>
            <person name="Toyoda A."/>
            <person name="Takaki Y."/>
            <person name="Nishi S."/>
            <person name="Hori S."/>
            <person name="Arai W."/>
            <person name="Tsubouchi T."/>
            <person name="Morono Y."/>
            <person name="Uchiyama I."/>
            <person name="Ito T."/>
            <person name="Fujiyama A."/>
            <person name="Inagaki F."/>
            <person name="Takami H."/>
        </authorList>
    </citation>
    <scope>NUCLEOTIDE SEQUENCE</scope>
    <source>
        <strain evidence="1">Expedition CK06-06</strain>
    </source>
</reference>
<proteinExistence type="predicted"/>
<protein>
    <submittedName>
        <fullName evidence="1">Uncharacterized protein</fullName>
    </submittedName>
</protein>
<organism evidence="1">
    <name type="scientific">marine sediment metagenome</name>
    <dbReference type="NCBI Taxonomy" id="412755"/>
    <lineage>
        <taxon>unclassified sequences</taxon>
        <taxon>metagenomes</taxon>
        <taxon>ecological metagenomes</taxon>
    </lineage>
</organism>
<dbReference type="AlphaFoldDB" id="X1NVX3"/>
<name>X1NVX3_9ZZZZ</name>
<feature type="non-terminal residue" evidence="1">
    <location>
        <position position="62"/>
    </location>
</feature>
<accession>X1NVX3</accession>
<evidence type="ECO:0000313" key="1">
    <source>
        <dbReference type="EMBL" id="GAI47758.1"/>
    </source>
</evidence>
<comment type="caution">
    <text evidence="1">The sequence shown here is derived from an EMBL/GenBank/DDBJ whole genome shotgun (WGS) entry which is preliminary data.</text>
</comment>